<dbReference type="Gramene" id="KVH95766">
    <property type="protein sequence ID" value="KVH95766"/>
    <property type="gene ID" value="Ccrd_002142"/>
</dbReference>
<dbReference type="AlphaFoldDB" id="A0A103XRX1"/>
<dbReference type="EMBL" id="LEKV01004377">
    <property type="protein sequence ID" value="KVH95766.1"/>
    <property type="molecule type" value="Genomic_DNA"/>
</dbReference>
<dbReference type="Pfam" id="PF13812">
    <property type="entry name" value="PPR_3"/>
    <property type="match status" value="1"/>
</dbReference>
<sequence length="70" mass="7736">CGSVENALRVFEGIASEKRNLVSWTSVIFVFAMHGMAREAVGSFKRMEEVGMKPNRITFLSIQVLAAMAD</sequence>
<dbReference type="Gene3D" id="1.25.40.10">
    <property type="entry name" value="Tetratricopeptide repeat domain"/>
    <property type="match status" value="1"/>
</dbReference>
<dbReference type="PANTHER" id="PTHR47926">
    <property type="entry name" value="PENTATRICOPEPTIDE REPEAT-CONTAINING PROTEIN"/>
    <property type="match status" value="1"/>
</dbReference>
<evidence type="ECO:0000313" key="4">
    <source>
        <dbReference type="EMBL" id="KVH95766.1"/>
    </source>
</evidence>
<organism evidence="4 5">
    <name type="scientific">Cynara cardunculus var. scolymus</name>
    <name type="common">Globe artichoke</name>
    <name type="synonym">Cynara scolymus</name>
    <dbReference type="NCBI Taxonomy" id="59895"/>
    <lineage>
        <taxon>Eukaryota</taxon>
        <taxon>Viridiplantae</taxon>
        <taxon>Streptophyta</taxon>
        <taxon>Embryophyta</taxon>
        <taxon>Tracheophyta</taxon>
        <taxon>Spermatophyta</taxon>
        <taxon>Magnoliopsida</taxon>
        <taxon>eudicotyledons</taxon>
        <taxon>Gunneridae</taxon>
        <taxon>Pentapetalae</taxon>
        <taxon>asterids</taxon>
        <taxon>campanulids</taxon>
        <taxon>Asterales</taxon>
        <taxon>Asteraceae</taxon>
        <taxon>Carduoideae</taxon>
        <taxon>Cardueae</taxon>
        <taxon>Carduinae</taxon>
        <taxon>Cynara</taxon>
    </lineage>
</organism>
<gene>
    <name evidence="4" type="ORF">Ccrd_002142</name>
</gene>
<proteinExistence type="predicted"/>
<dbReference type="GO" id="GO:0009451">
    <property type="term" value="P:RNA modification"/>
    <property type="evidence" value="ECO:0007669"/>
    <property type="project" value="InterPro"/>
</dbReference>
<name>A0A103XRX1_CYNCS</name>
<dbReference type="Proteomes" id="UP000243975">
    <property type="component" value="Unassembled WGS sequence"/>
</dbReference>
<keyword evidence="5" id="KW-1185">Reference proteome</keyword>
<keyword evidence="3" id="KW-1133">Transmembrane helix</keyword>
<dbReference type="PANTHER" id="PTHR47926:SF460">
    <property type="entry name" value="OS01G0815900 PROTEIN"/>
    <property type="match status" value="1"/>
</dbReference>
<evidence type="ECO:0000256" key="1">
    <source>
        <dbReference type="ARBA" id="ARBA00022737"/>
    </source>
</evidence>
<dbReference type="NCBIfam" id="TIGR00756">
    <property type="entry name" value="PPR"/>
    <property type="match status" value="1"/>
</dbReference>
<dbReference type="GO" id="GO:0003723">
    <property type="term" value="F:RNA binding"/>
    <property type="evidence" value="ECO:0007669"/>
    <property type="project" value="InterPro"/>
</dbReference>
<feature type="repeat" description="PPR" evidence="2">
    <location>
        <begin position="20"/>
        <end position="54"/>
    </location>
</feature>
<dbReference type="InterPro" id="IPR046960">
    <property type="entry name" value="PPR_At4g14850-like_plant"/>
</dbReference>
<reference evidence="4 5" key="1">
    <citation type="journal article" date="2016" name="Sci. Rep.">
        <title>The genome sequence of the outbreeding globe artichoke constructed de novo incorporating a phase-aware low-pass sequencing strategy of F1 progeny.</title>
        <authorList>
            <person name="Scaglione D."/>
            <person name="Reyes-Chin-Wo S."/>
            <person name="Acquadro A."/>
            <person name="Froenicke L."/>
            <person name="Portis E."/>
            <person name="Beitel C."/>
            <person name="Tirone M."/>
            <person name="Mauro R."/>
            <person name="Lo Monaco A."/>
            <person name="Mauromicale G."/>
            <person name="Faccioli P."/>
            <person name="Cattivelli L."/>
            <person name="Rieseberg L."/>
            <person name="Michelmore R."/>
            <person name="Lanteri S."/>
        </authorList>
    </citation>
    <scope>NUCLEOTIDE SEQUENCE [LARGE SCALE GENOMIC DNA]</scope>
    <source>
        <strain evidence="4">2C</strain>
    </source>
</reference>
<accession>A0A103XRX1</accession>
<dbReference type="InterPro" id="IPR002885">
    <property type="entry name" value="PPR_rpt"/>
</dbReference>
<keyword evidence="1" id="KW-0677">Repeat</keyword>
<dbReference type="PROSITE" id="PS51375">
    <property type="entry name" value="PPR"/>
    <property type="match status" value="1"/>
</dbReference>
<evidence type="ECO:0000256" key="2">
    <source>
        <dbReference type="PROSITE-ProRule" id="PRU00708"/>
    </source>
</evidence>
<dbReference type="InterPro" id="IPR011990">
    <property type="entry name" value="TPR-like_helical_dom_sf"/>
</dbReference>
<evidence type="ECO:0000313" key="5">
    <source>
        <dbReference type="Proteomes" id="UP000243975"/>
    </source>
</evidence>
<comment type="caution">
    <text evidence="4">The sequence shown here is derived from an EMBL/GenBank/DDBJ whole genome shotgun (WGS) entry which is preliminary data.</text>
</comment>
<evidence type="ECO:0000256" key="3">
    <source>
        <dbReference type="SAM" id="Phobius"/>
    </source>
</evidence>
<feature type="transmembrane region" description="Helical" evidence="3">
    <location>
        <begin position="21"/>
        <end position="37"/>
    </location>
</feature>
<protein>
    <submittedName>
        <fullName evidence="4">Pentatricopeptide repeat-containing protein</fullName>
    </submittedName>
</protein>
<keyword evidence="3" id="KW-0472">Membrane</keyword>
<dbReference type="STRING" id="59895.A0A103XRX1"/>
<feature type="non-terminal residue" evidence="4">
    <location>
        <position position="1"/>
    </location>
</feature>
<keyword evidence="3" id="KW-0812">Transmembrane</keyword>